<dbReference type="FunFam" id="3.30.2350.10:FF:000011">
    <property type="entry name" value="tRNA pseudouridine synthase B"/>
    <property type="match status" value="1"/>
</dbReference>
<dbReference type="PANTHER" id="PTHR13767">
    <property type="entry name" value="TRNA-PSEUDOURIDINE SYNTHASE"/>
    <property type="match status" value="1"/>
</dbReference>
<proteinExistence type="inferred from homology"/>
<feature type="domain" description="Pseudouridine synthase II N-terminal" evidence="6">
    <location>
        <begin position="29"/>
        <end position="185"/>
    </location>
</feature>
<evidence type="ECO:0000256" key="1">
    <source>
        <dbReference type="ARBA" id="ARBA00000385"/>
    </source>
</evidence>
<evidence type="ECO:0000313" key="8">
    <source>
        <dbReference type="EMBL" id="KRK13610.1"/>
    </source>
</evidence>
<dbReference type="InterPro" id="IPR032819">
    <property type="entry name" value="TruB_C"/>
</dbReference>
<dbReference type="GO" id="GO:0160148">
    <property type="term" value="F:tRNA pseudouridine(55) synthase activity"/>
    <property type="evidence" value="ECO:0007669"/>
    <property type="project" value="UniProtKB-EC"/>
</dbReference>
<dbReference type="Pfam" id="PF16198">
    <property type="entry name" value="TruB_C_2"/>
    <property type="match status" value="1"/>
</dbReference>
<dbReference type="GO" id="GO:0031119">
    <property type="term" value="P:tRNA pseudouridine synthesis"/>
    <property type="evidence" value="ECO:0007669"/>
    <property type="project" value="UniProtKB-UniRule"/>
</dbReference>
<dbReference type="eggNOG" id="COG0130">
    <property type="taxonomic scope" value="Bacteria"/>
</dbReference>
<feature type="active site" description="Nucleophile" evidence="5">
    <location>
        <position position="44"/>
    </location>
</feature>
<protein>
    <recommendedName>
        <fullName evidence="5">tRNA pseudouridine synthase B</fullName>
        <ecNumber evidence="5">5.4.99.25</ecNumber>
    </recommendedName>
    <alternativeName>
        <fullName evidence="5">tRNA pseudouridine(55) synthase</fullName>
        <shortName evidence="5">Psi55 synthase</shortName>
    </alternativeName>
    <alternativeName>
        <fullName evidence="5">tRNA pseudouridylate synthase</fullName>
    </alternativeName>
    <alternativeName>
        <fullName evidence="5">tRNA-uridine isomerase</fullName>
    </alternativeName>
</protein>
<dbReference type="PATRIC" id="fig|1423816.3.peg.170"/>
<evidence type="ECO:0000256" key="3">
    <source>
        <dbReference type="ARBA" id="ARBA00022694"/>
    </source>
</evidence>
<comment type="caution">
    <text evidence="8">The sequence shown here is derived from an EMBL/GenBank/DDBJ whole genome shotgun (WGS) entry which is preliminary data.</text>
</comment>
<evidence type="ECO:0000256" key="2">
    <source>
        <dbReference type="ARBA" id="ARBA00005642"/>
    </source>
</evidence>
<comment type="catalytic activity">
    <reaction evidence="1 5">
        <text>uridine(55) in tRNA = pseudouridine(55) in tRNA</text>
        <dbReference type="Rhea" id="RHEA:42532"/>
        <dbReference type="Rhea" id="RHEA-COMP:10101"/>
        <dbReference type="Rhea" id="RHEA-COMP:10102"/>
        <dbReference type="ChEBI" id="CHEBI:65314"/>
        <dbReference type="ChEBI" id="CHEBI:65315"/>
        <dbReference type="EC" id="5.4.99.25"/>
    </reaction>
</comment>
<feature type="domain" description="tRNA pseudouridylate synthase B C-terminal" evidence="7">
    <location>
        <begin position="186"/>
        <end position="244"/>
    </location>
</feature>
<evidence type="ECO:0000313" key="9">
    <source>
        <dbReference type="Proteomes" id="UP000051984"/>
    </source>
</evidence>
<dbReference type="Gene3D" id="3.30.2350.10">
    <property type="entry name" value="Pseudouridine synthase"/>
    <property type="match status" value="1"/>
</dbReference>
<dbReference type="CDD" id="cd02573">
    <property type="entry name" value="PseudoU_synth_EcTruB"/>
    <property type="match status" value="1"/>
</dbReference>
<name>A0A0R1F3G0_LACZE</name>
<dbReference type="GO" id="GO:1990481">
    <property type="term" value="P:mRNA pseudouridine synthesis"/>
    <property type="evidence" value="ECO:0007669"/>
    <property type="project" value="TreeGrafter"/>
</dbReference>
<dbReference type="GO" id="GO:0003723">
    <property type="term" value="F:RNA binding"/>
    <property type="evidence" value="ECO:0007669"/>
    <property type="project" value="InterPro"/>
</dbReference>
<dbReference type="EC" id="5.4.99.25" evidence="5"/>
<evidence type="ECO:0000256" key="5">
    <source>
        <dbReference type="HAMAP-Rule" id="MF_01080"/>
    </source>
</evidence>
<evidence type="ECO:0000256" key="4">
    <source>
        <dbReference type="ARBA" id="ARBA00023235"/>
    </source>
</evidence>
<dbReference type="EMBL" id="AZCT01000001">
    <property type="protein sequence ID" value="KRK13610.1"/>
    <property type="molecule type" value="Genomic_DNA"/>
</dbReference>
<dbReference type="NCBIfam" id="TIGR00431">
    <property type="entry name" value="TruB"/>
    <property type="match status" value="1"/>
</dbReference>
<organism evidence="8 9">
    <name type="scientific">Lacticaseibacillus zeae DSM 20178 = KCTC 3804</name>
    <dbReference type="NCBI Taxonomy" id="1423816"/>
    <lineage>
        <taxon>Bacteria</taxon>
        <taxon>Bacillati</taxon>
        <taxon>Bacillota</taxon>
        <taxon>Bacilli</taxon>
        <taxon>Lactobacillales</taxon>
        <taxon>Lactobacillaceae</taxon>
        <taxon>Lacticaseibacillus</taxon>
    </lineage>
</organism>
<dbReference type="InterPro" id="IPR014780">
    <property type="entry name" value="tRNA_psdUridine_synth_TruB"/>
</dbReference>
<dbReference type="HAMAP" id="MF_01080">
    <property type="entry name" value="TruB_bact"/>
    <property type="match status" value="1"/>
</dbReference>
<dbReference type="InterPro" id="IPR020103">
    <property type="entry name" value="PsdUridine_synth_cat_dom_sf"/>
</dbReference>
<gene>
    <name evidence="5" type="primary">truB</name>
    <name evidence="8" type="ORF">FD51_GL000167</name>
</gene>
<keyword evidence="4 5" id="KW-0413">Isomerase</keyword>
<dbReference type="Proteomes" id="UP000051984">
    <property type="component" value="Unassembled WGS sequence"/>
</dbReference>
<dbReference type="SUPFAM" id="SSF55120">
    <property type="entry name" value="Pseudouridine synthase"/>
    <property type="match status" value="1"/>
</dbReference>
<accession>A0A0R1F3G0</accession>
<comment type="function">
    <text evidence="5">Responsible for synthesis of pseudouridine from uracil-55 in the psi GC loop of transfer RNAs.</text>
</comment>
<evidence type="ECO:0000259" key="7">
    <source>
        <dbReference type="Pfam" id="PF16198"/>
    </source>
</evidence>
<comment type="similarity">
    <text evidence="2 5">Belongs to the pseudouridine synthase TruB family. Type 1 subfamily.</text>
</comment>
<dbReference type="PANTHER" id="PTHR13767:SF2">
    <property type="entry name" value="PSEUDOURIDYLATE SYNTHASE TRUB1"/>
    <property type="match status" value="1"/>
</dbReference>
<reference evidence="8 9" key="1">
    <citation type="journal article" date="2015" name="Genome Announc.">
        <title>Expanding the biotechnology potential of lactobacilli through comparative genomics of 213 strains and associated genera.</title>
        <authorList>
            <person name="Sun Z."/>
            <person name="Harris H.M."/>
            <person name="McCann A."/>
            <person name="Guo C."/>
            <person name="Argimon S."/>
            <person name="Zhang W."/>
            <person name="Yang X."/>
            <person name="Jeffery I.B."/>
            <person name="Cooney J.C."/>
            <person name="Kagawa T.F."/>
            <person name="Liu W."/>
            <person name="Song Y."/>
            <person name="Salvetti E."/>
            <person name="Wrobel A."/>
            <person name="Rasinkangas P."/>
            <person name="Parkhill J."/>
            <person name="Rea M.C."/>
            <person name="O'Sullivan O."/>
            <person name="Ritari J."/>
            <person name="Douillard F.P."/>
            <person name="Paul Ross R."/>
            <person name="Yang R."/>
            <person name="Briner A.E."/>
            <person name="Felis G.E."/>
            <person name="de Vos W.M."/>
            <person name="Barrangou R."/>
            <person name="Klaenhammer T.R."/>
            <person name="Caufield P.W."/>
            <person name="Cui Y."/>
            <person name="Zhang H."/>
            <person name="O'Toole P.W."/>
        </authorList>
    </citation>
    <scope>NUCLEOTIDE SEQUENCE [LARGE SCALE GENOMIC DNA]</scope>
    <source>
        <strain evidence="8 9">DSM 20178</strain>
    </source>
</reference>
<dbReference type="AlphaFoldDB" id="A0A0R1F3G0"/>
<sequence length="308" mass="34129">MKGAKFMNGILPLYKPTGMTSADAVYHARKLLHIKKIGHSGTLDPNVDGVLPLAIGAATKAVPQLMASGKIYTGEITLGFATTTEDLDGEVVKRTPLVKPVAVHELDQVLTQWTGEITQVPPMFSAVKVNGRRLYEYARAGESVERPKRQVTIKRFERTSEPVFDATKGTQRFRFEAEVSKGTYIRTLAVDVGRSLGLAAVMSQLTRIKSGGFTLAQAVSLEALEQHIAEGTLAAVIQPIDIAFADLPQVDLTTNQYEDVRHGRFLTLQLHAPRVRLHYAGVLKAIYRFEKQQYRPDIMFLANEKNER</sequence>
<dbReference type="Pfam" id="PF01509">
    <property type="entry name" value="TruB_N"/>
    <property type="match status" value="1"/>
</dbReference>
<dbReference type="InterPro" id="IPR002501">
    <property type="entry name" value="PsdUridine_synth_N"/>
</dbReference>
<evidence type="ECO:0000259" key="6">
    <source>
        <dbReference type="Pfam" id="PF01509"/>
    </source>
</evidence>
<keyword evidence="3 5" id="KW-0819">tRNA processing</keyword>